<comment type="subcellular location">
    <subcellularLocation>
        <location evidence="1">Cell membrane</location>
        <topology evidence="1">Multi-pass membrane protein</topology>
    </subcellularLocation>
</comment>
<dbReference type="PRINTS" id="PR01035">
    <property type="entry name" value="TCRTETA"/>
</dbReference>
<feature type="transmembrane region" description="Helical" evidence="7">
    <location>
        <begin position="228"/>
        <end position="249"/>
    </location>
</feature>
<evidence type="ECO:0000256" key="2">
    <source>
        <dbReference type="ARBA" id="ARBA00022448"/>
    </source>
</evidence>
<keyword evidence="10" id="KW-1185">Reference proteome</keyword>
<evidence type="ECO:0000256" key="7">
    <source>
        <dbReference type="SAM" id="Phobius"/>
    </source>
</evidence>
<keyword evidence="5 7" id="KW-1133">Transmembrane helix</keyword>
<feature type="transmembrane region" description="Helical" evidence="7">
    <location>
        <begin position="270"/>
        <end position="294"/>
    </location>
</feature>
<dbReference type="EMBL" id="FNYV01000008">
    <property type="protein sequence ID" value="SEJ81237.1"/>
    <property type="molecule type" value="Genomic_DNA"/>
</dbReference>
<keyword evidence="3" id="KW-1003">Cell membrane</keyword>
<feature type="transmembrane region" description="Helical" evidence="7">
    <location>
        <begin position="203"/>
        <end position="222"/>
    </location>
</feature>
<keyword evidence="2" id="KW-0813">Transport</keyword>
<feature type="transmembrane region" description="Helical" evidence="7">
    <location>
        <begin position="108"/>
        <end position="129"/>
    </location>
</feature>
<evidence type="ECO:0000256" key="1">
    <source>
        <dbReference type="ARBA" id="ARBA00004651"/>
    </source>
</evidence>
<keyword evidence="6 7" id="KW-0472">Membrane</keyword>
<dbReference type="STRING" id="1144548.SAMN05443287_10839"/>
<dbReference type="RefSeq" id="WP_092381590.1">
    <property type="nucleotide sequence ID" value="NZ_BOPI01000004.1"/>
</dbReference>
<dbReference type="Proteomes" id="UP000198707">
    <property type="component" value="Unassembled WGS sequence"/>
</dbReference>
<feature type="transmembrane region" description="Helical" evidence="7">
    <location>
        <begin position="141"/>
        <end position="161"/>
    </location>
</feature>
<evidence type="ECO:0000256" key="5">
    <source>
        <dbReference type="ARBA" id="ARBA00022989"/>
    </source>
</evidence>
<dbReference type="InterPro" id="IPR036259">
    <property type="entry name" value="MFS_trans_sf"/>
</dbReference>
<feature type="transmembrane region" description="Helical" evidence="7">
    <location>
        <begin position="59"/>
        <end position="76"/>
    </location>
</feature>
<evidence type="ECO:0000259" key="8">
    <source>
        <dbReference type="PROSITE" id="PS50850"/>
    </source>
</evidence>
<organism evidence="9 10">
    <name type="scientific">Micromonospora phaseoli</name>
    <dbReference type="NCBI Taxonomy" id="1144548"/>
    <lineage>
        <taxon>Bacteria</taxon>
        <taxon>Bacillati</taxon>
        <taxon>Actinomycetota</taxon>
        <taxon>Actinomycetes</taxon>
        <taxon>Micromonosporales</taxon>
        <taxon>Micromonosporaceae</taxon>
        <taxon>Micromonospora</taxon>
    </lineage>
</organism>
<evidence type="ECO:0000256" key="3">
    <source>
        <dbReference type="ARBA" id="ARBA00022475"/>
    </source>
</evidence>
<dbReference type="GO" id="GO:0005886">
    <property type="term" value="C:plasma membrane"/>
    <property type="evidence" value="ECO:0007669"/>
    <property type="project" value="UniProtKB-SubCell"/>
</dbReference>
<dbReference type="CDD" id="cd17321">
    <property type="entry name" value="MFS_MMR_MDR_like"/>
    <property type="match status" value="1"/>
</dbReference>
<dbReference type="InterPro" id="IPR001958">
    <property type="entry name" value="Tet-R_TetA/multi-R_MdtG-like"/>
</dbReference>
<dbReference type="PANTHER" id="PTHR42718:SF47">
    <property type="entry name" value="METHYL VIOLOGEN RESISTANCE PROTEIN SMVA"/>
    <property type="match status" value="1"/>
</dbReference>
<feature type="transmembrane region" description="Helical" evidence="7">
    <location>
        <begin position="334"/>
        <end position="354"/>
    </location>
</feature>
<feature type="transmembrane region" description="Helical" evidence="7">
    <location>
        <begin position="475"/>
        <end position="496"/>
    </location>
</feature>
<dbReference type="Gene3D" id="1.20.1720.10">
    <property type="entry name" value="Multidrug resistance protein D"/>
    <property type="match status" value="1"/>
</dbReference>
<protein>
    <submittedName>
        <fullName evidence="9">MFS transporter, DHA2 family, multidrug resistance protein</fullName>
    </submittedName>
</protein>
<dbReference type="PANTHER" id="PTHR42718">
    <property type="entry name" value="MAJOR FACILITATOR SUPERFAMILY MULTIDRUG TRANSPORTER MFSC"/>
    <property type="match status" value="1"/>
</dbReference>
<dbReference type="AlphaFoldDB" id="A0A1H7BY03"/>
<gene>
    <name evidence="9" type="ORF">SAMN05443287_10839</name>
</gene>
<sequence>MTTVDMGARAGRREWLALAVLCLPTLLTTVDISVLILALPTLATDLGASATQQLWVTDIYGFVIAGFLVLMGTLGDRIGHRNVLLGGAVGFLVASLLAAYSTSIEMLLVSRTLLGISAATVMPCVLALISQLFPNPAQMGAAMGIWGTAIMLGVILGPVVGGLLLDYFWWGSIFLLGVPVMALLLLVGPGLLPASRHPQPGRLDLLSALLSLAALLPVVYGLKEVARAGWDAGAGGTILVGLAFGLMFVHRQRHLEQPMLDLALFRNPMVNTIIMLGLAFGFITAGTGLVATLYMQLVAGLSPLKVALWMLIPAAAMIIGGNVGPAVARTVRPAYVLSAGMLLAAVGALIVTQVSVSGGLATLLVGLVVMYVGGSPSATLANAVLMSSAPPEKAGAAGSLSSTGGELGVALGVAILGSVAGAVYGSAVQVPAEVSAPAAVPAGESIVGAVAVAETLPEPVAAELLDSAREAFTEALHGASLINFVLFLAVALMLAIRLRGLPPTGAGHPGMPSPGEAPPTP</sequence>
<dbReference type="InterPro" id="IPR020846">
    <property type="entry name" value="MFS_dom"/>
</dbReference>
<evidence type="ECO:0000256" key="6">
    <source>
        <dbReference type="ARBA" id="ARBA00023136"/>
    </source>
</evidence>
<keyword evidence="4 7" id="KW-0812">Transmembrane</keyword>
<feature type="transmembrane region" description="Helical" evidence="7">
    <location>
        <begin position="360"/>
        <end position="386"/>
    </location>
</feature>
<feature type="domain" description="Major facilitator superfamily (MFS) profile" evidence="8">
    <location>
        <begin position="17"/>
        <end position="460"/>
    </location>
</feature>
<dbReference type="SUPFAM" id="SSF103473">
    <property type="entry name" value="MFS general substrate transporter"/>
    <property type="match status" value="1"/>
</dbReference>
<reference evidence="10" key="1">
    <citation type="submission" date="2016-10" db="EMBL/GenBank/DDBJ databases">
        <authorList>
            <person name="Varghese N."/>
            <person name="Submissions S."/>
        </authorList>
    </citation>
    <scope>NUCLEOTIDE SEQUENCE [LARGE SCALE GENOMIC DNA]</scope>
    <source>
        <strain evidence="10">CGMCC 4.7038</strain>
    </source>
</reference>
<dbReference type="Pfam" id="PF07690">
    <property type="entry name" value="MFS_1"/>
    <property type="match status" value="1"/>
</dbReference>
<accession>A0A1H7BY03</accession>
<dbReference type="Gene3D" id="1.20.1250.20">
    <property type="entry name" value="MFS general substrate transporter like domains"/>
    <property type="match status" value="1"/>
</dbReference>
<evidence type="ECO:0000313" key="9">
    <source>
        <dbReference type="EMBL" id="SEJ81237.1"/>
    </source>
</evidence>
<dbReference type="GO" id="GO:0022857">
    <property type="term" value="F:transmembrane transporter activity"/>
    <property type="evidence" value="ECO:0007669"/>
    <property type="project" value="InterPro"/>
</dbReference>
<dbReference type="InterPro" id="IPR011701">
    <property type="entry name" value="MFS"/>
</dbReference>
<feature type="transmembrane region" description="Helical" evidence="7">
    <location>
        <begin position="15"/>
        <end position="39"/>
    </location>
</feature>
<dbReference type="OrthoDB" id="9781469at2"/>
<feature type="transmembrane region" description="Helical" evidence="7">
    <location>
        <begin position="83"/>
        <end position="102"/>
    </location>
</feature>
<feature type="transmembrane region" description="Helical" evidence="7">
    <location>
        <begin position="306"/>
        <end position="327"/>
    </location>
</feature>
<evidence type="ECO:0000313" key="10">
    <source>
        <dbReference type="Proteomes" id="UP000198707"/>
    </source>
</evidence>
<proteinExistence type="predicted"/>
<feature type="transmembrane region" description="Helical" evidence="7">
    <location>
        <begin position="167"/>
        <end position="191"/>
    </location>
</feature>
<evidence type="ECO:0000256" key="4">
    <source>
        <dbReference type="ARBA" id="ARBA00022692"/>
    </source>
</evidence>
<dbReference type="PROSITE" id="PS50850">
    <property type="entry name" value="MFS"/>
    <property type="match status" value="1"/>
</dbReference>
<name>A0A1H7BY03_9ACTN</name>